<dbReference type="RefSeq" id="WP_281779282.1">
    <property type="nucleotide sequence ID" value="NZ_AP027041.1"/>
</dbReference>
<protein>
    <submittedName>
        <fullName evidence="3">Endonuclease/exonuclease/phosphatase family protein</fullName>
    </submittedName>
</protein>
<evidence type="ECO:0000256" key="1">
    <source>
        <dbReference type="SAM" id="SignalP"/>
    </source>
</evidence>
<sequence length="413" mass="44492">MSRLPLLLAPALAALLSACTQVNVKGDPEAWARAMSGDTTLRVATYNTSLYDDDTGGLIRRLESGDGGARKIAAVLQRVRPDLVLLNEFDFDDAGRAADLFQQHYLAIAQPGGGDPLRYPYRYLAPVNTGVPSGLDLDRNGTAGGEGRNRGNDAWGYGLHPGQYGMLVLSKYPIDAEQVRTFQKLKWSALPGARRPVDPTTNAPWYPAEIWSQLRLSSKSHWDVPVRTPSGVVHFLVSHPTPPVFDGPEDRNGARNADEIRLWSEYLSGGDKPWLCDDRGGCGGLAADARFVIAGDLNNDPVDGDGRHEAIVELLEHPRVLRYATPRSEGAVEKTAHYTATGIVHRGAPAHATGDFGPKAGTMRLDYVLPSTGFALKDSGVFWPASTSADAAIADGSDHHLVWVDVDATPAAE</sequence>
<name>A0ABM8DFK7_9GAMM</name>
<dbReference type="InterPro" id="IPR005135">
    <property type="entry name" value="Endo/exonuclease/phosphatase"/>
</dbReference>
<dbReference type="Pfam" id="PF03372">
    <property type="entry name" value="Exo_endo_phos"/>
    <property type="match status" value="1"/>
</dbReference>
<evidence type="ECO:0000313" key="3">
    <source>
        <dbReference type="EMBL" id="BDU17341.1"/>
    </source>
</evidence>
<dbReference type="EMBL" id="AP027041">
    <property type="protein sequence ID" value="BDU17341.1"/>
    <property type="molecule type" value="Genomic_DNA"/>
</dbReference>
<keyword evidence="3" id="KW-0378">Hydrolase</keyword>
<keyword evidence="3" id="KW-0540">Nuclease</keyword>
<gene>
    <name evidence="3" type="ORF">LA521A_25420</name>
</gene>
<keyword evidence="3" id="KW-0255">Endonuclease</keyword>
<dbReference type="PROSITE" id="PS51257">
    <property type="entry name" value="PROKAR_LIPOPROTEIN"/>
    <property type="match status" value="1"/>
</dbReference>
<keyword evidence="1" id="KW-0732">Signal</keyword>
<evidence type="ECO:0000313" key="4">
    <source>
        <dbReference type="Proteomes" id="UP001317822"/>
    </source>
</evidence>
<proteinExistence type="predicted"/>
<feature type="chain" id="PRO_5046372396" evidence="1">
    <location>
        <begin position="25"/>
        <end position="413"/>
    </location>
</feature>
<dbReference type="Gene3D" id="3.60.10.10">
    <property type="entry name" value="Endonuclease/exonuclease/phosphatase"/>
    <property type="match status" value="1"/>
</dbReference>
<reference evidence="3 4" key="1">
    <citation type="journal article" date="2023" name="Int. J. Syst. Evol. Microbiol.">
        <title>Physiological and genomic analyses of cobalamin (vitamin B12)-auxotrophy of Lysobacter auxotrophicus sp. nov., a methionine-auxotrophic chitinolytic bacterium isolated from chitin-treated soil.</title>
        <authorList>
            <person name="Saito A."/>
            <person name="Dohra H."/>
            <person name="Hamada M."/>
            <person name="Moriuchi R."/>
            <person name="Kotsuchibashi Y."/>
            <person name="Mori K."/>
        </authorList>
    </citation>
    <scope>NUCLEOTIDE SEQUENCE [LARGE SCALE GENOMIC DNA]</scope>
    <source>
        <strain evidence="3 4">5-21a</strain>
    </source>
</reference>
<dbReference type="Proteomes" id="UP001317822">
    <property type="component" value="Chromosome"/>
</dbReference>
<dbReference type="GO" id="GO:0004519">
    <property type="term" value="F:endonuclease activity"/>
    <property type="evidence" value="ECO:0007669"/>
    <property type="project" value="UniProtKB-KW"/>
</dbReference>
<dbReference type="SUPFAM" id="SSF56219">
    <property type="entry name" value="DNase I-like"/>
    <property type="match status" value="1"/>
</dbReference>
<dbReference type="InterPro" id="IPR036691">
    <property type="entry name" value="Endo/exonu/phosph_ase_sf"/>
</dbReference>
<accession>A0ABM8DFK7</accession>
<feature type="domain" description="Endonuclease/exonuclease/phosphatase" evidence="2">
    <location>
        <begin position="64"/>
        <end position="399"/>
    </location>
</feature>
<organism evidence="3 4">
    <name type="scientific">Lysobacter auxotrophicus</name>
    <dbReference type="NCBI Taxonomy" id="2992573"/>
    <lineage>
        <taxon>Bacteria</taxon>
        <taxon>Pseudomonadati</taxon>
        <taxon>Pseudomonadota</taxon>
        <taxon>Gammaproteobacteria</taxon>
        <taxon>Lysobacterales</taxon>
        <taxon>Lysobacteraceae</taxon>
        <taxon>Lysobacter</taxon>
    </lineage>
</organism>
<feature type="signal peptide" evidence="1">
    <location>
        <begin position="1"/>
        <end position="24"/>
    </location>
</feature>
<evidence type="ECO:0000259" key="2">
    <source>
        <dbReference type="Pfam" id="PF03372"/>
    </source>
</evidence>
<keyword evidence="4" id="KW-1185">Reference proteome</keyword>